<dbReference type="PANTHER" id="PTHR24104">
    <property type="entry name" value="E3 UBIQUITIN-PROTEIN LIGASE NHLRC1-RELATED"/>
    <property type="match status" value="1"/>
</dbReference>
<sequence>MVIIIPTVVKFVRAKKKPVVARISTTTTVSTAMTSTTGNAKNSMWKQEGVTVAGGNGPGDRTDQLNSPLGFTIDDNLTLYIVEETNKRVVKWIFNSTNGEVIVGGIFPNEKLMRLAHPIDVVIDENDLIVCDFGNSRLIRLSYVNFDYELGFLFACACFSLAIDLHGTIFIVDVVESAIKQWKKGEFQARIIAGGNNRGDGLNQLNEPRYLSVDRDSSLYISDTFNNRIMKWIPDEKEGVIVAGEGAENNLTDLSYPAGLIFDDFDNIYVIDSRYVRVTRFALKSREKTVIVGGRGAGNASYQLHDPQDILFDRYGNLYVADTFNHRIQKFYLEN</sequence>
<organism evidence="1 2">
    <name type="scientific">Adineta ricciae</name>
    <name type="common">Rotifer</name>
    <dbReference type="NCBI Taxonomy" id="249248"/>
    <lineage>
        <taxon>Eukaryota</taxon>
        <taxon>Metazoa</taxon>
        <taxon>Spiralia</taxon>
        <taxon>Gnathifera</taxon>
        <taxon>Rotifera</taxon>
        <taxon>Eurotatoria</taxon>
        <taxon>Bdelloidea</taxon>
        <taxon>Adinetida</taxon>
        <taxon>Adinetidae</taxon>
        <taxon>Adineta</taxon>
    </lineage>
</organism>
<comment type="caution">
    <text evidence="1">The sequence shown here is derived from an EMBL/GenBank/DDBJ whole genome shotgun (WGS) entry which is preliminary data.</text>
</comment>
<protein>
    <submittedName>
        <fullName evidence="1">Uncharacterized protein</fullName>
    </submittedName>
</protein>
<name>A0A816F5C1_ADIRI</name>
<dbReference type="InterPro" id="IPR050952">
    <property type="entry name" value="TRIM-NHL_E3_ligases"/>
</dbReference>
<dbReference type="AlphaFoldDB" id="A0A816F5C1"/>
<evidence type="ECO:0000313" key="2">
    <source>
        <dbReference type="Proteomes" id="UP000663828"/>
    </source>
</evidence>
<dbReference type="EMBL" id="CAJNOR010010738">
    <property type="protein sequence ID" value="CAF1656282.1"/>
    <property type="molecule type" value="Genomic_DNA"/>
</dbReference>
<evidence type="ECO:0000313" key="1">
    <source>
        <dbReference type="EMBL" id="CAF1656282.1"/>
    </source>
</evidence>
<gene>
    <name evidence="1" type="ORF">XAT740_LOCUS55977</name>
</gene>
<dbReference type="SUPFAM" id="SSF101898">
    <property type="entry name" value="NHL repeat"/>
    <property type="match status" value="1"/>
</dbReference>
<dbReference type="Proteomes" id="UP000663828">
    <property type="component" value="Unassembled WGS sequence"/>
</dbReference>
<proteinExistence type="predicted"/>
<dbReference type="Gene3D" id="2.120.10.30">
    <property type="entry name" value="TolB, C-terminal domain"/>
    <property type="match status" value="2"/>
</dbReference>
<accession>A0A816F5C1</accession>
<reference evidence="1" key="1">
    <citation type="submission" date="2021-02" db="EMBL/GenBank/DDBJ databases">
        <authorList>
            <person name="Nowell W R."/>
        </authorList>
    </citation>
    <scope>NUCLEOTIDE SEQUENCE</scope>
</reference>
<dbReference type="CDD" id="cd05819">
    <property type="entry name" value="NHL"/>
    <property type="match status" value="1"/>
</dbReference>
<keyword evidence="2" id="KW-1185">Reference proteome</keyword>
<dbReference type="InterPro" id="IPR011042">
    <property type="entry name" value="6-blade_b-propeller_TolB-like"/>
</dbReference>